<evidence type="ECO:0000313" key="3">
    <source>
        <dbReference type="Proteomes" id="UP000229897"/>
    </source>
</evidence>
<accession>A0A2D2DLA8</accession>
<dbReference type="SMART" id="SM00953">
    <property type="entry name" value="RES"/>
    <property type="match status" value="1"/>
</dbReference>
<sequence length="171" mass="18636">MTPLPDTSGHASLVAWRLDQAVHASAWDRGEGAFRVGGRWNVKGSKYVVYCSLDPATAILEVAVHKGFKTLDTVAHVLTSLRIDPTVGPRIHVVNPLDLPNANWLTPGVPSIGQQQFGDALLDKHEFVLLPSVVSKHSWNLIFDSKRGGKMVAKAFQEAFALDTRLHPPAT</sequence>
<dbReference type="InterPro" id="IPR014914">
    <property type="entry name" value="RES_dom"/>
</dbReference>
<keyword evidence="3" id="KW-1185">Reference proteome</keyword>
<protein>
    <recommendedName>
        <fullName evidence="1">RES domain-containing protein</fullName>
    </recommendedName>
</protein>
<name>A0A2D2DLA8_9BURK</name>
<evidence type="ECO:0000313" key="2">
    <source>
        <dbReference type="EMBL" id="ATQ75768.1"/>
    </source>
</evidence>
<dbReference type="Proteomes" id="UP000229897">
    <property type="component" value="Chromosome"/>
</dbReference>
<proteinExistence type="predicted"/>
<dbReference type="OrthoDB" id="9789501at2"/>
<feature type="domain" description="RES" evidence="1">
    <location>
        <begin position="27"/>
        <end position="155"/>
    </location>
</feature>
<reference evidence="2" key="1">
    <citation type="submission" date="2017-10" db="EMBL/GenBank/DDBJ databases">
        <title>Massilia psychrophilum sp. nov., a novel purple-pigmented bacterium isolated from Tianshan glacier, Xinjiang Municipality, China.</title>
        <authorList>
            <person name="Wang H."/>
        </authorList>
    </citation>
    <scope>NUCLEOTIDE SEQUENCE [LARGE SCALE GENOMIC DNA]</scope>
    <source>
        <strain evidence="2">B2</strain>
    </source>
</reference>
<dbReference type="EMBL" id="CP024608">
    <property type="protein sequence ID" value="ATQ75768.1"/>
    <property type="molecule type" value="Genomic_DNA"/>
</dbReference>
<dbReference type="KEGG" id="mass:CR152_15470"/>
<dbReference type="Pfam" id="PF08808">
    <property type="entry name" value="RES"/>
    <property type="match status" value="1"/>
</dbReference>
<organism evidence="2 3">
    <name type="scientific">Massilia violaceinigra</name>
    <dbReference type="NCBI Taxonomy" id="2045208"/>
    <lineage>
        <taxon>Bacteria</taxon>
        <taxon>Pseudomonadati</taxon>
        <taxon>Pseudomonadota</taxon>
        <taxon>Betaproteobacteria</taxon>
        <taxon>Burkholderiales</taxon>
        <taxon>Oxalobacteraceae</taxon>
        <taxon>Telluria group</taxon>
        <taxon>Massilia</taxon>
    </lineage>
</organism>
<dbReference type="AlphaFoldDB" id="A0A2D2DLA8"/>
<evidence type="ECO:0000259" key="1">
    <source>
        <dbReference type="SMART" id="SM00953"/>
    </source>
</evidence>
<dbReference type="RefSeq" id="WP_099875805.1">
    <property type="nucleotide sequence ID" value="NZ_CP024608.1"/>
</dbReference>
<gene>
    <name evidence="2" type="ORF">CR152_15470</name>
</gene>